<dbReference type="AlphaFoldDB" id="A0A1S9P7N5"/>
<organism evidence="1 2">
    <name type="scientific">Mucilaginibacter pedocola</name>
    <dbReference type="NCBI Taxonomy" id="1792845"/>
    <lineage>
        <taxon>Bacteria</taxon>
        <taxon>Pseudomonadati</taxon>
        <taxon>Bacteroidota</taxon>
        <taxon>Sphingobacteriia</taxon>
        <taxon>Sphingobacteriales</taxon>
        <taxon>Sphingobacteriaceae</taxon>
        <taxon>Mucilaginibacter</taxon>
    </lineage>
</organism>
<sequence>MSFKLGDFFPKKQINEPYLELADPRWSELEGGYRASGYDASISLRKLEKAANAKEVEEVYRELWEDLHHQGDLGPASYYAVPHMVRIAKENKIVTWDVLGLVSLIEIQRHKDGNPALPKALYPVYSKALSMLQDLVAMILDNDWDTSTISTALTALAIAKGHLKLAEAVQNLDDDDRIEDFLEQYG</sequence>
<reference evidence="1 2" key="1">
    <citation type="submission" date="2016-07" db="EMBL/GenBank/DDBJ databases">
        <title>Genomic analysis of zinc-resistant bacterium Mucilaginibacter pedocola TBZ30.</title>
        <authorList>
            <person name="Huang J."/>
            <person name="Tang J."/>
        </authorList>
    </citation>
    <scope>NUCLEOTIDE SEQUENCE [LARGE SCALE GENOMIC DNA]</scope>
    <source>
        <strain evidence="1 2">TBZ30</strain>
    </source>
</reference>
<evidence type="ECO:0000313" key="1">
    <source>
        <dbReference type="EMBL" id="OOQ56962.1"/>
    </source>
</evidence>
<gene>
    <name evidence="1" type="ORF">BC343_15580</name>
</gene>
<dbReference type="Proteomes" id="UP000189739">
    <property type="component" value="Unassembled WGS sequence"/>
</dbReference>
<evidence type="ECO:0000313" key="2">
    <source>
        <dbReference type="Proteomes" id="UP000189739"/>
    </source>
</evidence>
<name>A0A1S9P7N5_9SPHI</name>
<dbReference type="OrthoDB" id="796912at2"/>
<proteinExistence type="predicted"/>
<protein>
    <submittedName>
        <fullName evidence="1">Uncharacterized protein</fullName>
    </submittedName>
</protein>
<keyword evidence="2" id="KW-1185">Reference proteome</keyword>
<dbReference type="EMBL" id="MBTF01000037">
    <property type="protein sequence ID" value="OOQ56962.1"/>
    <property type="molecule type" value="Genomic_DNA"/>
</dbReference>
<dbReference type="RefSeq" id="WP_078350832.1">
    <property type="nucleotide sequence ID" value="NZ_MBTF01000037.1"/>
</dbReference>
<dbReference type="STRING" id="1792845.BC343_15580"/>
<accession>A0A1S9P7N5</accession>
<comment type="caution">
    <text evidence="1">The sequence shown here is derived from an EMBL/GenBank/DDBJ whole genome shotgun (WGS) entry which is preliminary data.</text>
</comment>